<feature type="transmembrane region" description="Helical" evidence="5">
    <location>
        <begin position="317"/>
        <end position="338"/>
    </location>
</feature>
<reference evidence="8" key="1">
    <citation type="submission" date="2016-04" db="EMBL/GenBank/DDBJ databases">
        <authorList>
            <person name="Chen L."/>
            <person name="Zhuang W."/>
            <person name="Wang G."/>
        </authorList>
    </citation>
    <scope>NUCLEOTIDE SEQUENCE [LARGE SCALE GENOMIC DNA]</scope>
    <source>
        <strain evidence="8">17621</strain>
    </source>
</reference>
<sequence>MATSIFKEYFKGYEILGEIGRGNARVLKARHLGSGALVAIKHFAFNTDADTLRRFQRESEIMKSIQHDHIVKIVDVHLDAELPYIVMQLIEGGDVRRLLKDRGTLEVDTVIQLAQHMTDALDAIHAKGVVHRDIKPENIMYRRLPNGELHFLLTDFGIAKLREQTNTVTGSSMLTYEYASPEQFSHARTVSTPTDYYSLGVVLYECLTGAVPFDYNDEDLLWHINRVIECPIPEVVLPDNRFPPPSLLQLLHGLLAKQAVHRLSNTEHVRQLLQKAALENAQSRYVKPVSVGKTKKVTQVLANTKVPAAVAGNKKEIVFTILGVLLFSAFMMGMWAVFPHKEDPQPGDDNAAAVLPVDSVAVASVNRKSLPAHNNKSLITPAVHETPAEISSVANAGTPQTDAGVSLQNGMYYDDFSDDVDSIWEIGKDENSVFKFSHGKYIIKGLTDSLTYHATVKFDLNIERNFSVSASATQWGNEPDEAYGINFCGNTDTDAYYVYYITSNGYYSVGSMTNGDWQPIINWTHTANIHPNSEMNTLSIEKRNNSIFFYINDKVENVLPFTGGYGNCFGMRVDGAQTVAFDQLIVKGSRQ</sequence>
<dbReference type="CDD" id="cd14014">
    <property type="entry name" value="STKc_PknB_like"/>
    <property type="match status" value="1"/>
</dbReference>
<name>A0A1V9F7B4_9BACT</name>
<organism evidence="7 8">
    <name type="scientific">Niastella yeongjuensis</name>
    <dbReference type="NCBI Taxonomy" id="354355"/>
    <lineage>
        <taxon>Bacteria</taxon>
        <taxon>Pseudomonadati</taxon>
        <taxon>Bacteroidota</taxon>
        <taxon>Chitinophagia</taxon>
        <taxon>Chitinophagales</taxon>
        <taxon>Chitinophagaceae</taxon>
        <taxon>Niastella</taxon>
    </lineage>
</organism>
<dbReference type="EMBL" id="LVXG01000004">
    <property type="protein sequence ID" value="OQP54299.1"/>
    <property type="molecule type" value="Genomic_DNA"/>
</dbReference>
<dbReference type="GO" id="GO:0004674">
    <property type="term" value="F:protein serine/threonine kinase activity"/>
    <property type="evidence" value="ECO:0007669"/>
    <property type="project" value="InterPro"/>
</dbReference>
<keyword evidence="5" id="KW-1133">Transmembrane helix</keyword>
<dbReference type="PROSITE" id="PS50011">
    <property type="entry name" value="PROTEIN_KINASE_DOM"/>
    <property type="match status" value="1"/>
</dbReference>
<dbReference type="PANTHER" id="PTHR24348:SF22">
    <property type="entry name" value="NON-SPECIFIC SERINE_THREONINE PROTEIN KINASE"/>
    <property type="match status" value="1"/>
</dbReference>
<proteinExistence type="predicted"/>
<dbReference type="SUPFAM" id="SSF56112">
    <property type="entry name" value="Protein kinase-like (PK-like)"/>
    <property type="match status" value="1"/>
</dbReference>
<evidence type="ECO:0000313" key="7">
    <source>
        <dbReference type="EMBL" id="OQP54299.1"/>
    </source>
</evidence>
<evidence type="ECO:0000256" key="3">
    <source>
        <dbReference type="ARBA" id="ARBA00022777"/>
    </source>
</evidence>
<evidence type="ECO:0000256" key="1">
    <source>
        <dbReference type="ARBA" id="ARBA00022679"/>
    </source>
</evidence>
<evidence type="ECO:0000256" key="5">
    <source>
        <dbReference type="SAM" id="Phobius"/>
    </source>
</evidence>
<dbReference type="GO" id="GO:0005524">
    <property type="term" value="F:ATP binding"/>
    <property type="evidence" value="ECO:0007669"/>
    <property type="project" value="UniProtKB-KW"/>
</dbReference>
<evidence type="ECO:0000313" key="8">
    <source>
        <dbReference type="Proteomes" id="UP000192610"/>
    </source>
</evidence>
<keyword evidence="4" id="KW-0067">ATP-binding</keyword>
<keyword evidence="5" id="KW-0472">Membrane</keyword>
<dbReference type="OrthoDB" id="9813021at2"/>
<dbReference type="Proteomes" id="UP000192610">
    <property type="component" value="Unassembled WGS sequence"/>
</dbReference>
<dbReference type="GO" id="GO:0034045">
    <property type="term" value="C:phagophore assembly site membrane"/>
    <property type="evidence" value="ECO:0007669"/>
    <property type="project" value="TreeGrafter"/>
</dbReference>
<keyword evidence="5" id="KW-0812">Transmembrane</keyword>
<dbReference type="Gene3D" id="1.10.510.10">
    <property type="entry name" value="Transferase(Phosphotransferase) domain 1"/>
    <property type="match status" value="1"/>
</dbReference>
<accession>A0A1V9F7B4</accession>
<evidence type="ECO:0000256" key="4">
    <source>
        <dbReference type="ARBA" id="ARBA00022840"/>
    </source>
</evidence>
<dbReference type="InterPro" id="IPR000719">
    <property type="entry name" value="Prot_kinase_dom"/>
</dbReference>
<dbReference type="InterPro" id="IPR008271">
    <property type="entry name" value="Ser/Thr_kinase_AS"/>
</dbReference>
<evidence type="ECO:0000256" key="2">
    <source>
        <dbReference type="ARBA" id="ARBA00022741"/>
    </source>
</evidence>
<dbReference type="PROSITE" id="PS00108">
    <property type="entry name" value="PROTEIN_KINASE_ST"/>
    <property type="match status" value="1"/>
</dbReference>
<keyword evidence="2" id="KW-0547">Nucleotide-binding</keyword>
<comment type="caution">
    <text evidence="7">The sequence shown here is derived from an EMBL/GenBank/DDBJ whole genome shotgun (WGS) entry which is preliminary data.</text>
</comment>
<dbReference type="STRING" id="354355.SAMN05660816_05171"/>
<keyword evidence="8" id="KW-1185">Reference proteome</keyword>
<dbReference type="GO" id="GO:0005776">
    <property type="term" value="C:autophagosome"/>
    <property type="evidence" value="ECO:0007669"/>
    <property type="project" value="TreeGrafter"/>
</dbReference>
<protein>
    <recommendedName>
        <fullName evidence="6">Protein kinase domain-containing protein</fullName>
    </recommendedName>
</protein>
<dbReference type="SMART" id="SM00220">
    <property type="entry name" value="S_TKc"/>
    <property type="match status" value="1"/>
</dbReference>
<dbReference type="GO" id="GO:0042594">
    <property type="term" value="P:response to starvation"/>
    <property type="evidence" value="ECO:0007669"/>
    <property type="project" value="TreeGrafter"/>
</dbReference>
<keyword evidence="3" id="KW-0418">Kinase</keyword>
<dbReference type="InterPro" id="IPR045269">
    <property type="entry name" value="Atg1-like"/>
</dbReference>
<dbReference type="Pfam" id="PF00069">
    <property type="entry name" value="Pkinase"/>
    <property type="match status" value="1"/>
</dbReference>
<dbReference type="InterPro" id="IPR011009">
    <property type="entry name" value="Kinase-like_dom_sf"/>
</dbReference>
<dbReference type="Gene3D" id="2.60.120.560">
    <property type="entry name" value="Exo-inulinase, domain 1"/>
    <property type="match status" value="1"/>
</dbReference>
<dbReference type="GO" id="GO:0005829">
    <property type="term" value="C:cytosol"/>
    <property type="evidence" value="ECO:0007669"/>
    <property type="project" value="TreeGrafter"/>
</dbReference>
<dbReference type="PANTHER" id="PTHR24348">
    <property type="entry name" value="SERINE/THREONINE-PROTEIN KINASE UNC-51-RELATED"/>
    <property type="match status" value="1"/>
</dbReference>
<feature type="domain" description="Protein kinase" evidence="6">
    <location>
        <begin position="13"/>
        <end position="278"/>
    </location>
</feature>
<dbReference type="RefSeq" id="WP_081197605.1">
    <property type="nucleotide sequence ID" value="NZ_FOCZ01000011.1"/>
</dbReference>
<dbReference type="AlphaFoldDB" id="A0A1V9F7B4"/>
<keyword evidence="1" id="KW-0808">Transferase</keyword>
<gene>
    <name evidence="7" type="ORF">A4H97_22705</name>
</gene>
<evidence type="ECO:0000259" key="6">
    <source>
        <dbReference type="PROSITE" id="PS50011"/>
    </source>
</evidence>